<keyword evidence="9" id="KW-1185">Reference proteome</keyword>
<feature type="domain" description="Alcohol dehydrogenase iron-type/glycerol dehydrogenase GldA" evidence="6">
    <location>
        <begin position="8"/>
        <end position="181"/>
    </location>
</feature>
<sequence>MLFSTTKSILLKNGASRDIPSLVSRLGGTKTLIVTDNGILNFGLLDSCLQAFKEEKKGGEVVIFSDVTPDPTEDNVSKAVEVAMAEGCDAVVGFGGGSSMDVAKVVAHLCHGDVSKNTVVGDYQGMYGVEQIGNARLPLIQVPTTAGTGSEVTPISILTNAAKLKQGIVSSTLLPDFAVLDGSLTVTVPATTTAHTGVDAMVHAIEAYTCRTKKNPLSDLLSLEALRILSGNIRTAVKNGANEDARGQMLYGSMLAGMAFANSPVGGVHALAYPLGGMFGVPHGMSCSLMLPPVMRYNSTETKCAEMYGGLGEVIFPELKEDLRGVGGERAANLVVENVEEMIEELGLPSKLSDFGVKETDLEMMASEAMKQTRLLPNNPRDISGGNAVGIYSSIL</sequence>
<dbReference type="PANTHER" id="PTHR11496">
    <property type="entry name" value="ALCOHOL DEHYDROGENASE"/>
    <property type="match status" value="1"/>
</dbReference>
<name>A0A9W7FSS4_9STRA</name>
<reference evidence="9" key="1">
    <citation type="journal article" date="2023" name="Commun. Biol.">
        <title>Genome analysis of Parmales, the sister group of diatoms, reveals the evolutionary specialization of diatoms from phago-mixotrophs to photoautotrophs.</title>
        <authorList>
            <person name="Ban H."/>
            <person name="Sato S."/>
            <person name="Yoshikawa S."/>
            <person name="Yamada K."/>
            <person name="Nakamura Y."/>
            <person name="Ichinomiya M."/>
            <person name="Sato N."/>
            <person name="Blanc-Mathieu R."/>
            <person name="Endo H."/>
            <person name="Kuwata A."/>
            <person name="Ogata H."/>
        </authorList>
    </citation>
    <scope>NUCLEOTIDE SEQUENCE [LARGE SCALE GENOMIC DNA]</scope>
    <source>
        <strain evidence="9">NIES 3700</strain>
    </source>
</reference>
<dbReference type="InterPro" id="IPR018211">
    <property type="entry name" value="ADH_Fe_CS"/>
</dbReference>
<dbReference type="EMBL" id="BRXW01000287">
    <property type="protein sequence ID" value="GMI17321.1"/>
    <property type="molecule type" value="Genomic_DNA"/>
</dbReference>
<dbReference type="AlphaFoldDB" id="A0A9W7FSS4"/>
<dbReference type="PROSITE" id="PS00913">
    <property type="entry name" value="ADH_IRON_1"/>
    <property type="match status" value="1"/>
</dbReference>
<dbReference type="FunFam" id="1.20.1090.10:FF:000001">
    <property type="entry name" value="Aldehyde-alcohol dehydrogenase"/>
    <property type="match status" value="1"/>
</dbReference>
<comment type="similarity">
    <text evidence="1">Belongs to the iron-containing alcohol dehydrogenase family.</text>
</comment>
<evidence type="ECO:0000256" key="4">
    <source>
        <dbReference type="ARBA" id="ARBA00074847"/>
    </source>
</evidence>
<evidence type="ECO:0000259" key="6">
    <source>
        <dbReference type="Pfam" id="PF00465"/>
    </source>
</evidence>
<evidence type="ECO:0000313" key="9">
    <source>
        <dbReference type="Proteomes" id="UP001165122"/>
    </source>
</evidence>
<dbReference type="Pfam" id="PF25137">
    <property type="entry name" value="ADH_Fe_C"/>
    <property type="match status" value="1"/>
</dbReference>
<evidence type="ECO:0000256" key="1">
    <source>
        <dbReference type="ARBA" id="ARBA00007358"/>
    </source>
</evidence>
<feature type="domain" description="Fe-containing alcohol dehydrogenase-like C-terminal" evidence="7">
    <location>
        <begin position="193"/>
        <end position="394"/>
    </location>
</feature>
<dbReference type="Pfam" id="PF00465">
    <property type="entry name" value="Fe-ADH"/>
    <property type="match status" value="1"/>
</dbReference>
<keyword evidence="2" id="KW-0560">Oxidoreductase</keyword>
<dbReference type="Gene3D" id="3.40.50.1970">
    <property type="match status" value="1"/>
</dbReference>
<protein>
    <recommendedName>
        <fullName evidence="4">Alcohol dehydrogenase 4</fullName>
    </recommendedName>
    <alternativeName>
        <fullName evidence="5">Alcohol dehydrogenase IV</fullName>
    </alternativeName>
</protein>
<proteinExistence type="inferred from homology"/>
<dbReference type="InterPro" id="IPR001670">
    <property type="entry name" value="ADH_Fe/GldA"/>
</dbReference>
<dbReference type="OrthoDB" id="339764at2759"/>
<dbReference type="GO" id="GO:0046872">
    <property type="term" value="F:metal ion binding"/>
    <property type="evidence" value="ECO:0007669"/>
    <property type="project" value="InterPro"/>
</dbReference>
<evidence type="ECO:0000256" key="2">
    <source>
        <dbReference type="ARBA" id="ARBA00023002"/>
    </source>
</evidence>
<dbReference type="InterPro" id="IPR039697">
    <property type="entry name" value="Alcohol_dehydrogenase_Fe"/>
</dbReference>
<dbReference type="GO" id="GO:0006113">
    <property type="term" value="P:fermentation"/>
    <property type="evidence" value="ECO:0007669"/>
    <property type="project" value="UniProtKB-ARBA"/>
</dbReference>
<evidence type="ECO:0000313" key="8">
    <source>
        <dbReference type="EMBL" id="GMI17321.1"/>
    </source>
</evidence>
<dbReference type="InterPro" id="IPR056798">
    <property type="entry name" value="ADH_Fe_C"/>
</dbReference>
<evidence type="ECO:0000256" key="3">
    <source>
        <dbReference type="ARBA" id="ARBA00023027"/>
    </source>
</evidence>
<dbReference type="PANTHER" id="PTHR11496:SF102">
    <property type="entry name" value="ALCOHOL DEHYDROGENASE 4"/>
    <property type="match status" value="1"/>
</dbReference>
<accession>A0A9W7FSS4</accession>
<dbReference type="FunFam" id="3.40.50.1970:FF:000003">
    <property type="entry name" value="Alcohol dehydrogenase, iron-containing"/>
    <property type="match status" value="1"/>
</dbReference>
<dbReference type="SUPFAM" id="SSF56796">
    <property type="entry name" value="Dehydroquinate synthase-like"/>
    <property type="match status" value="1"/>
</dbReference>
<comment type="caution">
    <text evidence="8">The sequence shown here is derived from an EMBL/GenBank/DDBJ whole genome shotgun (WGS) entry which is preliminary data.</text>
</comment>
<dbReference type="GO" id="GO:0004022">
    <property type="term" value="F:alcohol dehydrogenase (NAD+) activity"/>
    <property type="evidence" value="ECO:0007669"/>
    <property type="project" value="TreeGrafter"/>
</dbReference>
<dbReference type="Proteomes" id="UP001165122">
    <property type="component" value="Unassembled WGS sequence"/>
</dbReference>
<dbReference type="Gene3D" id="1.20.1090.10">
    <property type="entry name" value="Dehydroquinate synthase-like - alpha domain"/>
    <property type="match status" value="1"/>
</dbReference>
<evidence type="ECO:0000256" key="5">
    <source>
        <dbReference type="ARBA" id="ARBA00076695"/>
    </source>
</evidence>
<keyword evidence="3" id="KW-0520">NAD</keyword>
<gene>
    <name evidence="8" type="ORF">TrLO_g694</name>
</gene>
<evidence type="ECO:0000259" key="7">
    <source>
        <dbReference type="Pfam" id="PF25137"/>
    </source>
</evidence>
<organism evidence="8 9">
    <name type="scientific">Triparma laevis f. longispina</name>
    <dbReference type="NCBI Taxonomy" id="1714387"/>
    <lineage>
        <taxon>Eukaryota</taxon>
        <taxon>Sar</taxon>
        <taxon>Stramenopiles</taxon>
        <taxon>Ochrophyta</taxon>
        <taxon>Bolidophyceae</taxon>
        <taxon>Parmales</taxon>
        <taxon>Triparmaceae</taxon>
        <taxon>Triparma</taxon>
    </lineage>
</organism>